<feature type="domain" description="AAA+ ATPase" evidence="2">
    <location>
        <begin position="407"/>
        <end position="552"/>
    </location>
</feature>
<keyword evidence="1" id="KW-0067">ATP-binding</keyword>
<evidence type="ECO:0000259" key="2">
    <source>
        <dbReference type="SMART" id="SM00382"/>
    </source>
</evidence>
<reference evidence="3 4" key="2">
    <citation type="submission" date="2020-04" db="EMBL/GenBank/DDBJ databases">
        <title>Complete genome sequence of Alteromonas pelagimontana 5.12T.</title>
        <authorList>
            <person name="Sinha R.K."/>
            <person name="Krishnan K.P."/>
            <person name="Kurian J.P."/>
        </authorList>
    </citation>
    <scope>NUCLEOTIDE SEQUENCE [LARGE SCALE GENOMIC DNA]</scope>
    <source>
        <strain evidence="3 4">5.12</strain>
    </source>
</reference>
<dbReference type="InterPro" id="IPR037219">
    <property type="entry name" value="Peptidase_M41-like"/>
</dbReference>
<sequence length="1278" mass="142126">MALATANKTQILNAYFETFSTDIKQKMLDGTNQNEKLALCLAHYKGWLDLSDDLTDIVDCKTIEDSKALFGLIMINLYMPVTNTVLDEIRTVGASMAKGYQDVTFDNFVSDTRRLFKRANHQNGFAFDKFAMLCGPEILFGEDSPSDFNVVCPFSGEITEYPLHTQKVNSERAVKRLGKVEVEDLFSSGDKEVRELLDNICWIEKAYCLEQKVQRLPATEAIGEQLFVAAVAGSVGFIKYIASAISTHAFQLVFPTSCTELRKRLLEQVEKRTIETYEGSVRGPSIDWFTHAERGCRSKLKLEQSVWEFLRCFLARSEDGQIIFHVDENTTFDLACWEEPVLFEDIEPKRYIEEMLKLNKLEVRKPPFSYVKAVKKRLHAKVKGQHGAIESVASSLSNLIVNGGDCHLGTSVFLGMSGTGKTYLAEGIAEAFVEELSLDYQVQILNMEQYNDERDVMKLFGAGSQYSDSALGELTLSVMKNPRTLFVFDEIEKAHPSVIQALLTLLDKGQANDRTAMRAIDFSLCHFVITTNLGSKLIERSSENNLDVRELLTNKKINGGRSLSPEMVNRLQAGTIAVFKPISAATMLSIAKQTCMVTRKMGSVAWPENVEELAVATLGGSVSPRSLATQLSKLEGDITNELVDKVPEGELRLLNKIRFSNESFMDSQDVNVRILSPRKQLEKLSDKNMDIHRQFNERELAVALKGNFDVLLVDTEMFSGKIRESIALLKKHTSKVIVTLGNINQQSDVDALISEGSVFTHIALSRNASLDDYRQCLQNIKRIGALAKYTELSIARNMKPTYSFGYQFLEDGIEVNMKSFRCKQMVSTEDADLPFINFAGKPKGSLDDVIGQDSEKSKLRVIVNAMNSADVNGDDCISVPKGYLFTGLPGTGKTHMARCLAAESDMFFFNVNSADLLVGCAVSNVQKLFDVANRYAPSMIFLDEIDSIAKSRQSVGHSSAIVVNALLTAMDGFKQNSGKVFVMAATNNPHELDTALTRAGRFERSIHFNLPTKTSISACVNEWFKIRNCTLPEELRAELTCLLQGATIGRIREIFNNSVLSAKAEGIEWKPTMLIEAVRSAKLGVVTQTAKQSRQQLKYTAYHEVGHLIAHKLLLPDIPVDFVSIQPRGAALGMVVPGSSDAEPLLSRSRVKAYLQVFLAGIAAEHMLGLVGDEQTVGGADDRRKATALAKKAIVQWGMSDSFGFAMLSELETESQHINDEVRNWLAEAFSNISELLGENRELLSAISESLVEREQLDRSEIEKLFEQLYQPQILKAS</sequence>
<dbReference type="InterPro" id="IPR027417">
    <property type="entry name" value="P-loop_NTPase"/>
</dbReference>
<dbReference type="SMART" id="SM00382">
    <property type="entry name" value="AAA"/>
    <property type="match status" value="2"/>
</dbReference>
<dbReference type="Pfam" id="PF01434">
    <property type="entry name" value="Peptidase_M41"/>
    <property type="match status" value="1"/>
</dbReference>
<dbReference type="InterPro" id="IPR003959">
    <property type="entry name" value="ATPase_AAA_core"/>
</dbReference>
<dbReference type="InterPro" id="IPR000642">
    <property type="entry name" value="Peptidase_M41"/>
</dbReference>
<accession>A0A6M4MFT7</accession>
<dbReference type="PRINTS" id="PR00300">
    <property type="entry name" value="CLPPROTEASEA"/>
</dbReference>
<dbReference type="PROSITE" id="PS00674">
    <property type="entry name" value="AAA"/>
    <property type="match status" value="1"/>
</dbReference>
<dbReference type="Gene3D" id="1.20.58.760">
    <property type="entry name" value="Peptidase M41"/>
    <property type="match status" value="1"/>
</dbReference>
<comment type="similarity">
    <text evidence="1">Belongs to the AAA ATPase family.</text>
</comment>
<dbReference type="PANTHER" id="PTHR23076">
    <property type="entry name" value="METALLOPROTEASE M41 FTSH"/>
    <property type="match status" value="1"/>
</dbReference>
<dbReference type="Pfam" id="PF00004">
    <property type="entry name" value="AAA"/>
    <property type="match status" value="1"/>
</dbReference>
<protein>
    <submittedName>
        <fullName evidence="3">AAA family ATPase</fullName>
    </submittedName>
</protein>
<name>A0A6M4MFT7_9ALTE</name>
<proteinExistence type="inferred from homology"/>
<dbReference type="GO" id="GO:0004176">
    <property type="term" value="F:ATP-dependent peptidase activity"/>
    <property type="evidence" value="ECO:0007669"/>
    <property type="project" value="InterPro"/>
</dbReference>
<dbReference type="InterPro" id="IPR001270">
    <property type="entry name" value="ClpA/B"/>
</dbReference>
<dbReference type="Gene3D" id="3.40.50.300">
    <property type="entry name" value="P-loop containing nucleotide triphosphate hydrolases"/>
    <property type="match status" value="2"/>
</dbReference>
<keyword evidence="1" id="KW-0547">Nucleotide-binding</keyword>
<dbReference type="InterPro" id="IPR003593">
    <property type="entry name" value="AAA+_ATPase"/>
</dbReference>
<keyword evidence="4" id="KW-1185">Reference proteome</keyword>
<evidence type="ECO:0000313" key="4">
    <source>
        <dbReference type="Proteomes" id="UP000219285"/>
    </source>
</evidence>
<evidence type="ECO:0000256" key="1">
    <source>
        <dbReference type="RuleBase" id="RU003651"/>
    </source>
</evidence>
<organism evidence="3 4">
    <name type="scientific">Alteromonas pelagimontana</name>
    <dbReference type="NCBI Taxonomy" id="1858656"/>
    <lineage>
        <taxon>Bacteria</taxon>
        <taxon>Pseudomonadati</taxon>
        <taxon>Pseudomonadota</taxon>
        <taxon>Gammaproteobacteria</taxon>
        <taxon>Alteromonadales</taxon>
        <taxon>Alteromonadaceae</taxon>
        <taxon>Alteromonas/Salinimonas group</taxon>
        <taxon>Alteromonas</taxon>
    </lineage>
</organism>
<dbReference type="RefSeq" id="WP_075607649.1">
    <property type="nucleotide sequence ID" value="NZ_CP052766.1"/>
</dbReference>
<dbReference type="GO" id="GO:0005524">
    <property type="term" value="F:ATP binding"/>
    <property type="evidence" value="ECO:0007669"/>
    <property type="project" value="UniProtKB-KW"/>
</dbReference>
<dbReference type="Pfam" id="PF07724">
    <property type="entry name" value="AAA_2"/>
    <property type="match status" value="1"/>
</dbReference>
<dbReference type="EMBL" id="CP052766">
    <property type="protein sequence ID" value="QJR81056.1"/>
    <property type="molecule type" value="Genomic_DNA"/>
</dbReference>
<gene>
    <name evidence="3" type="ORF">CA267_009835</name>
</gene>
<dbReference type="KEGG" id="apel:CA267_009835"/>
<dbReference type="AlphaFoldDB" id="A0A6M4MFT7"/>
<dbReference type="GO" id="GO:0006508">
    <property type="term" value="P:proteolysis"/>
    <property type="evidence" value="ECO:0007669"/>
    <property type="project" value="InterPro"/>
</dbReference>
<reference evidence="4" key="1">
    <citation type="submission" date="2014-12" db="EMBL/GenBank/DDBJ databases">
        <title>Complete genome sequence of a multi-drug resistant Klebsiella pneumoniae.</title>
        <authorList>
            <person name="Hua X."/>
            <person name="Chen Q."/>
            <person name="Li X."/>
            <person name="Feng Y."/>
            <person name="Ruan Z."/>
            <person name="Yu Y."/>
        </authorList>
    </citation>
    <scope>NUCLEOTIDE SEQUENCE [LARGE SCALE GENOMIC DNA]</scope>
    <source>
        <strain evidence="4">5.12</strain>
    </source>
</reference>
<dbReference type="CDD" id="cd19481">
    <property type="entry name" value="RecA-like_protease"/>
    <property type="match status" value="1"/>
</dbReference>
<dbReference type="InterPro" id="IPR003960">
    <property type="entry name" value="ATPase_AAA_CS"/>
</dbReference>
<dbReference type="OrthoDB" id="9809379at2"/>
<feature type="domain" description="AAA+ ATPase" evidence="2">
    <location>
        <begin position="879"/>
        <end position="1012"/>
    </location>
</feature>
<evidence type="ECO:0000313" key="3">
    <source>
        <dbReference type="EMBL" id="QJR81056.1"/>
    </source>
</evidence>
<dbReference type="GO" id="GO:0004222">
    <property type="term" value="F:metalloendopeptidase activity"/>
    <property type="evidence" value="ECO:0007669"/>
    <property type="project" value="InterPro"/>
</dbReference>
<dbReference type="SUPFAM" id="SSF140990">
    <property type="entry name" value="FtsH protease domain-like"/>
    <property type="match status" value="1"/>
</dbReference>
<dbReference type="GO" id="GO:0016887">
    <property type="term" value="F:ATP hydrolysis activity"/>
    <property type="evidence" value="ECO:0007669"/>
    <property type="project" value="InterPro"/>
</dbReference>
<dbReference type="Proteomes" id="UP000219285">
    <property type="component" value="Chromosome"/>
</dbReference>
<dbReference type="SUPFAM" id="SSF52540">
    <property type="entry name" value="P-loop containing nucleoside triphosphate hydrolases"/>
    <property type="match status" value="2"/>
</dbReference>
<dbReference type="PANTHER" id="PTHR23076:SF97">
    <property type="entry name" value="ATP-DEPENDENT ZINC METALLOPROTEASE YME1L1"/>
    <property type="match status" value="1"/>
</dbReference>